<protein>
    <submittedName>
        <fullName evidence="2">Uncharacterized protein</fullName>
    </submittedName>
</protein>
<dbReference type="AlphaFoldDB" id="A0A9W4MJR5"/>
<evidence type="ECO:0000256" key="1">
    <source>
        <dbReference type="SAM" id="MobiDB-lite"/>
    </source>
</evidence>
<feature type="region of interest" description="Disordered" evidence="1">
    <location>
        <begin position="1"/>
        <end position="36"/>
    </location>
</feature>
<evidence type="ECO:0000313" key="3">
    <source>
        <dbReference type="Proteomes" id="UP001153328"/>
    </source>
</evidence>
<reference evidence="2" key="1">
    <citation type="submission" date="2021-06" db="EMBL/GenBank/DDBJ databases">
        <authorList>
            <person name="Arsene-Ploetze F."/>
        </authorList>
    </citation>
    <scope>NUCLEOTIDE SEQUENCE</scope>
    <source>
        <strain evidence="2">SBRY1</strain>
    </source>
</reference>
<name>A0A9W4MJR5_9ACTN</name>
<dbReference type="Proteomes" id="UP001153328">
    <property type="component" value="Unassembled WGS sequence"/>
</dbReference>
<comment type="caution">
    <text evidence="2">The sequence shown here is derived from an EMBL/GenBank/DDBJ whole genome shotgun (WGS) entry which is preliminary data.</text>
</comment>
<organism evidence="2 3">
    <name type="scientific">Actinacidiphila bryophytorum</name>
    <dbReference type="NCBI Taxonomy" id="1436133"/>
    <lineage>
        <taxon>Bacteria</taxon>
        <taxon>Bacillati</taxon>
        <taxon>Actinomycetota</taxon>
        <taxon>Actinomycetes</taxon>
        <taxon>Kitasatosporales</taxon>
        <taxon>Streptomycetaceae</taxon>
        <taxon>Actinacidiphila</taxon>
    </lineage>
</organism>
<feature type="compositionally biased region" description="Polar residues" evidence="1">
    <location>
        <begin position="1"/>
        <end position="22"/>
    </location>
</feature>
<gene>
    <name evidence="2" type="ORF">SBRY_50862</name>
</gene>
<proteinExistence type="predicted"/>
<sequence length="69" mass="7601">MAQTPPTADSTPELSGSSSARAQTLHHARAFPRPFPRRKESLKYRYITVVQPPPPGFPATCEFLPPTPL</sequence>
<keyword evidence="3" id="KW-1185">Reference proteome</keyword>
<accession>A0A9W4MJR5</accession>
<dbReference type="EMBL" id="CAJVAX010000019">
    <property type="protein sequence ID" value="CAG7652379.1"/>
    <property type="molecule type" value="Genomic_DNA"/>
</dbReference>
<evidence type="ECO:0000313" key="2">
    <source>
        <dbReference type="EMBL" id="CAG7652379.1"/>
    </source>
</evidence>